<proteinExistence type="predicted"/>
<dbReference type="SUPFAM" id="SSF47413">
    <property type="entry name" value="lambda repressor-like DNA-binding domains"/>
    <property type="match status" value="1"/>
</dbReference>
<keyword evidence="4" id="KW-0804">Transcription</keyword>
<comment type="caution">
    <text evidence="6">The sequence shown here is derived from an EMBL/GenBank/DDBJ whole genome shotgun (WGS) entry which is preliminary data.</text>
</comment>
<protein>
    <submittedName>
        <fullName evidence="6">LacI family transcriptional regulator</fullName>
    </submittedName>
</protein>
<evidence type="ECO:0000313" key="7">
    <source>
        <dbReference type="Proteomes" id="UP000435649"/>
    </source>
</evidence>
<evidence type="ECO:0000313" key="6">
    <source>
        <dbReference type="EMBL" id="MST96368.1"/>
    </source>
</evidence>
<dbReference type="InterPro" id="IPR010982">
    <property type="entry name" value="Lambda_DNA-bd_dom_sf"/>
</dbReference>
<sequence length="327" mass="36068">MAAETRVKNSASTSGVLAQVASRARVSTGTVSRVFNNSSLIPSETRSRVLSAARELGFRPRVGVRSKQIAIVTEPPHRTVMGGYVNTLTQHICYALSRVDAGITMITEDRIGNLADCWFDGVIGIAWEDRTIEILKKIHNIPMVWFSDNQSSWCHTVFTNCYENGKLAGQYLLGKGHRRIAVIHDPDYTGCGRAEGIRIAIREGGFEQDGFLLALSSSEPLHLSVKRLIDNGCTAVWVPGEDMRALEVNWLLQELSGKRVPEDISLLGSENPGISEFQRPSLSTISIPLHDMAEIAVDLVMEGECKILRKVEIPAKLIERNSVMSLK</sequence>
<dbReference type="CDD" id="cd06267">
    <property type="entry name" value="PBP1_LacI_sugar_binding-like"/>
    <property type="match status" value="1"/>
</dbReference>
<dbReference type="PANTHER" id="PTHR30146:SF148">
    <property type="entry name" value="HTH-TYPE TRANSCRIPTIONAL REPRESSOR PURR-RELATED"/>
    <property type="match status" value="1"/>
</dbReference>
<organism evidence="6 7">
    <name type="scientific">Victivallis lenta</name>
    <dbReference type="NCBI Taxonomy" id="2606640"/>
    <lineage>
        <taxon>Bacteria</taxon>
        <taxon>Pseudomonadati</taxon>
        <taxon>Lentisphaerota</taxon>
        <taxon>Lentisphaeria</taxon>
        <taxon>Victivallales</taxon>
        <taxon>Victivallaceae</taxon>
        <taxon>Victivallis</taxon>
    </lineage>
</organism>
<reference evidence="6 7" key="1">
    <citation type="submission" date="2019-08" db="EMBL/GenBank/DDBJ databases">
        <title>In-depth cultivation of the pig gut microbiome towards novel bacterial diversity and tailored functional studies.</title>
        <authorList>
            <person name="Wylensek D."/>
            <person name="Hitch T.C.A."/>
            <person name="Clavel T."/>
        </authorList>
    </citation>
    <scope>NUCLEOTIDE SEQUENCE [LARGE SCALE GENOMIC DNA]</scope>
    <source>
        <strain evidence="6 7">BBE-744-WT-12</strain>
    </source>
</reference>
<accession>A0A844G1B4</accession>
<dbReference type="Pfam" id="PF00356">
    <property type="entry name" value="LacI"/>
    <property type="match status" value="1"/>
</dbReference>
<gene>
    <name evidence="6" type="ORF">FYJ85_04815</name>
</gene>
<dbReference type="Proteomes" id="UP000435649">
    <property type="component" value="Unassembled WGS sequence"/>
</dbReference>
<evidence type="ECO:0000256" key="2">
    <source>
        <dbReference type="ARBA" id="ARBA00023015"/>
    </source>
</evidence>
<dbReference type="GO" id="GO:0000976">
    <property type="term" value="F:transcription cis-regulatory region binding"/>
    <property type="evidence" value="ECO:0007669"/>
    <property type="project" value="TreeGrafter"/>
</dbReference>
<dbReference type="EMBL" id="VUNS01000003">
    <property type="protein sequence ID" value="MST96368.1"/>
    <property type="molecule type" value="Genomic_DNA"/>
</dbReference>
<dbReference type="CDD" id="cd01392">
    <property type="entry name" value="HTH_LacI"/>
    <property type="match status" value="1"/>
</dbReference>
<dbReference type="PROSITE" id="PS50932">
    <property type="entry name" value="HTH_LACI_2"/>
    <property type="match status" value="1"/>
</dbReference>
<dbReference type="InterPro" id="IPR028082">
    <property type="entry name" value="Peripla_BP_I"/>
</dbReference>
<dbReference type="Gene3D" id="1.10.260.40">
    <property type="entry name" value="lambda repressor-like DNA-binding domains"/>
    <property type="match status" value="1"/>
</dbReference>
<evidence type="ECO:0000256" key="4">
    <source>
        <dbReference type="ARBA" id="ARBA00023163"/>
    </source>
</evidence>
<dbReference type="RefSeq" id="WP_106053848.1">
    <property type="nucleotide sequence ID" value="NZ_DBFCGB010000137.1"/>
</dbReference>
<keyword evidence="2" id="KW-0805">Transcription regulation</keyword>
<dbReference type="PANTHER" id="PTHR30146">
    <property type="entry name" value="LACI-RELATED TRANSCRIPTIONAL REPRESSOR"/>
    <property type="match status" value="1"/>
</dbReference>
<dbReference type="InterPro" id="IPR046335">
    <property type="entry name" value="LacI/GalR-like_sensor"/>
</dbReference>
<dbReference type="SMART" id="SM00354">
    <property type="entry name" value="HTH_LACI"/>
    <property type="match status" value="1"/>
</dbReference>
<dbReference type="GO" id="GO:0003700">
    <property type="term" value="F:DNA-binding transcription factor activity"/>
    <property type="evidence" value="ECO:0007669"/>
    <property type="project" value="TreeGrafter"/>
</dbReference>
<dbReference type="AlphaFoldDB" id="A0A844G1B4"/>
<keyword evidence="7" id="KW-1185">Reference proteome</keyword>
<keyword evidence="1" id="KW-0678">Repressor</keyword>
<name>A0A844G1B4_9BACT</name>
<evidence type="ECO:0000259" key="5">
    <source>
        <dbReference type="PROSITE" id="PS50932"/>
    </source>
</evidence>
<feature type="domain" description="HTH lacI-type" evidence="5">
    <location>
        <begin position="17"/>
        <end position="68"/>
    </location>
</feature>
<evidence type="ECO:0000256" key="3">
    <source>
        <dbReference type="ARBA" id="ARBA00023125"/>
    </source>
</evidence>
<dbReference type="Gene3D" id="3.40.50.2300">
    <property type="match status" value="2"/>
</dbReference>
<evidence type="ECO:0000256" key="1">
    <source>
        <dbReference type="ARBA" id="ARBA00022491"/>
    </source>
</evidence>
<dbReference type="SUPFAM" id="SSF53822">
    <property type="entry name" value="Periplasmic binding protein-like I"/>
    <property type="match status" value="1"/>
</dbReference>
<dbReference type="InterPro" id="IPR000843">
    <property type="entry name" value="HTH_LacI"/>
</dbReference>
<dbReference type="Pfam" id="PF13377">
    <property type="entry name" value="Peripla_BP_3"/>
    <property type="match status" value="1"/>
</dbReference>
<keyword evidence="3" id="KW-0238">DNA-binding</keyword>